<proteinExistence type="predicted"/>
<feature type="compositionally biased region" description="Low complexity" evidence="2">
    <location>
        <begin position="657"/>
        <end position="670"/>
    </location>
</feature>
<gene>
    <name evidence="3" type="ORF">SNEC2469_LOCUS7294</name>
</gene>
<keyword evidence="1" id="KW-0175">Coiled coil</keyword>
<evidence type="ECO:0000256" key="2">
    <source>
        <dbReference type="SAM" id="MobiDB-lite"/>
    </source>
</evidence>
<dbReference type="AlphaFoldDB" id="A0A812N9Z2"/>
<feature type="coiled-coil region" evidence="1">
    <location>
        <begin position="348"/>
        <end position="375"/>
    </location>
</feature>
<comment type="caution">
    <text evidence="3">The sequence shown here is derived from an EMBL/GenBank/DDBJ whole genome shotgun (WGS) entry which is preliminary data.</text>
</comment>
<feature type="compositionally biased region" description="Acidic residues" evidence="2">
    <location>
        <begin position="407"/>
        <end position="430"/>
    </location>
</feature>
<keyword evidence="4" id="KW-1185">Reference proteome</keyword>
<feature type="compositionally biased region" description="Basic and acidic residues" evidence="2">
    <location>
        <begin position="693"/>
        <end position="711"/>
    </location>
</feature>
<evidence type="ECO:0000313" key="3">
    <source>
        <dbReference type="EMBL" id="CAE7296736.1"/>
    </source>
</evidence>
<accession>A0A812N9Z2</accession>
<dbReference type="Proteomes" id="UP000601435">
    <property type="component" value="Unassembled WGS sequence"/>
</dbReference>
<feature type="compositionally biased region" description="Low complexity" evidence="2">
    <location>
        <begin position="636"/>
        <end position="649"/>
    </location>
</feature>
<evidence type="ECO:0000313" key="4">
    <source>
        <dbReference type="Proteomes" id="UP000601435"/>
    </source>
</evidence>
<reference evidence="3" key="1">
    <citation type="submission" date="2021-02" db="EMBL/GenBank/DDBJ databases">
        <authorList>
            <person name="Dougan E. K."/>
            <person name="Rhodes N."/>
            <person name="Thang M."/>
            <person name="Chan C."/>
        </authorList>
    </citation>
    <scope>NUCLEOTIDE SEQUENCE</scope>
</reference>
<name>A0A812N9Z2_9DINO</name>
<protein>
    <submittedName>
        <fullName evidence="3">Uncharacterized protein</fullName>
    </submittedName>
</protein>
<feature type="region of interest" description="Disordered" evidence="2">
    <location>
        <begin position="515"/>
        <end position="711"/>
    </location>
</feature>
<feature type="compositionally biased region" description="Basic residues" evidence="2">
    <location>
        <begin position="678"/>
        <end position="691"/>
    </location>
</feature>
<feature type="compositionally biased region" description="Basic and acidic residues" evidence="2">
    <location>
        <begin position="524"/>
        <end position="536"/>
    </location>
</feature>
<organism evidence="3 4">
    <name type="scientific">Symbiodinium necroappetens</name>
    <dbReference type="NCBI Taxonomy" id="1628268"/>
    <lineage>
        <taxon>Eukaryota</taxon>
        <taxon>Sar</taxon>
        <taxon>Alveolata</taxon>
        <taxon>Dinophyceae</taxon>
        <taxon>Suessiales</taxon>
        <taxon>Symbiodiniaceae</taxon>
        <taxon>Symbiodinium</taxon>
    </lineage>
</organism>
<dbReference type="EMBL" id="CAJNJA010012435">
    <property type="protein sequence ID" value="CAE7296736.1"/>
    <property type="molecule type" value="Genomic_DNA"/>
</dbReference>
<feature type="compositionally biased region" description="Basic residues" evidence="2">
    <location>
        <begin position="617"/>
        <end position="631"/>
    </location>
</feature>
<evidence type="ECO:0000256" key="1">
    <source>
        <dbReference type="SAM" id="Coils"/>
    </source>
</evidence>
<dbReference type="OrthoDB" id="436419at2759"/>
<sequence length="801" mass="86179">MAKFAPVDCLHMVWSKERVLQERLEEGGRAVRTVDGSSFVRASEDNCIENRAFLAAYMVRQRGARSLDIPDVESLKAQLLSMHTTFVMNCKAKASKRPKALLEATMELVQANAHLDAKALKRLFSYARRRFLAPHAPKDAWMHGPVYAGNERVSLCVHDISLPVAKNPEFADLLELWGDKELYGKSGKKTRWDTKDVDEQAGEEDAFHEYAEDFGEDAEEEDPEDDPPLDVATFPPPPGGSVLDMPLLNSEPAPALHRSVVHMNSSTSIASDATTLVLGETPKTPQPKTLVPAQAVQMTPSPPSLPAVEVRYREVLYVAESPRKMVKAEPRDFEAGCPSGVAKPSLDKEALMSELASLEAAHQALLDAEAKLQAEATATKPSTTEPNATEQNTTKPNATEQSTTEPEPTEPDTEEPEPTEPETTEPEPTEPDVPATLSKESALQELAVLQAELPWSRSLRLTSSGAVEGPAAVFDTDDTQVAPPSVLDLEANRLARLNSTCTMVDSVPAVSREAQLGARKKRKNDLDAKKTAREAQKAAVPDNAKEGTGTKSIGQATVPEKAKEGMGKKSVGQATVPEKARADGKTPGDVVGDGALCAEAGGENHEDENGATDPPAKKRRTAAKSKAKAKAKRAEQQQQQPEAVVQEPAQEPPEAPEPASSEDPVAAPEPGDAGQVSKKGRGKGGRGRGRGTKAGDKKKQGKGARKEGVGEEKIGLRKDLLSTNGTLKHYVLMAYWSRPGVGIKQLSDGRQVQYLGGKGVPMSKIMKAGIDCVSWLRLTGLLFEQGSCKSWCSYPGSCDCR</sequence>
<feature type="compositionally biased region" description="Polar residues" evidence="2">
    <location>
        <begin position="379"/>
        <end position="402"/>
    </location>
</feature>
<feature type="region of interest" description="Disordered" evidence="2">
    <location>
        <begin position="375"/>
        <end position="441"/>
    </location>
</feature>